<dbReference type="AlphaFoldDB" id="A0ABD2B2Z1"/>
<protein>
    <submittedName>
        <fullName evidence="2">Uncharacterized protein</fullName>
    </submittedName>
</protein>
<feature type="transmembrane region" description="Helical" evidence="1">
    <location>
        <begin position="42"/>
        <end position="62"/>
    </location>
</feature>
<organism evidence="2 3">
    <name type="scientific">Vespula squamosa</name>
    <name type="common">Southern yellow jacket</name>
    <name type="synonym">Wasp</name>
    <dbReference type="NCBI Taxonomy" id="30214"/>
    <lineage>
        <taxon>Eukaryota</taxon>
        <taxon>Metazoa</taxon>
        <taxon>Ecdysozoa</taxon>
        <taxon>Arthropoda</taxon>
        <taxon>Hexapoda</taxon>
        <taxon>Insecta</taxon>
        <taxon>Pterygota</taxon>
        <taxon>Neoptera</taxon>
        <taxon>Endopterygota</taxon>
        <taxon>Hymenoptera</taxon>
        <taxon>Apocrita</taxon>
        <taxon>Aculeata</taxon>
        <taxon>Vespoidea</taxon>
        <taxon>Vespidae</taxon>
        <taxon>Vespinae</taxon>
        <taxon>Vespula</taxon>
    </lineage>
</organism>
<evidence type="ECO:0000256" key="1">
    <source>
        <dbReference type="SAM" id="Phobius"/>
    </source>
</evidence>
<comment type="caution">
    <text evidence="2">The sequence shown here is derived from an EMBL/GenBank/DDBJ whole genome shotgun (WGS) entry which is preliminary data.</text>
</comment>
<dbReference type="EMBL" id="JAUDFV010000133">
    <property type="protein sequence ID" value="KAL2727104.1"/>
    <property type="molecule type" value="Genomic_DNA"/>
</dbReference>
<evidence type="ECO:0000313" key="3">
    <source>
        <dbReference type="Proteomes" id="UP001607302"/>
    </source>
</evidence>
<keyword evidence="3" id="KW-1185">Reference proteome</keyword>
<reference evidence="2 3" key="1">
    <citation type="journal article" date="2024" name="Ann. Entomol. Soc. Am.">
        <title>Genomic analyses of the southern and eastern yellowjacket wasps (Hymenoptera: Vespidae) reveal evolutionary signatures of social life.</title>
        <authorList>
            <person name="Catto M.A."/>
            <person name="Caine P.B."/>
            <person name="Orr S.E."/>
            <person name="Hunt B.G."/>
            <person name="Goodisman M.A.D."/>
        </authorList>
    </citation>
    <scope>NUCLEOTIDE SEQUENCE [LARGE SCALE GENOMIC DNA]</scope>
    <source>
        <strain evidence="2">233</strain>
        <tissue evidence="2">Head and thorax</tissue>
    </source>
</reference>
<keyword evidence="1" id="KW-0472">Membrane</keyword>
<evidence type="ECO:0000313" key="2">
    <source>
        <dbReference type="EMBL" id="KAL2727104.1"/>
    </source>
</evidence>
<proteinExistence type="predicted"/>
<sequence>MYIILSELILSGSCKIFGKDTFKILQVTIQSRMLIYDMKSHIVLLALCLSLFIYLGIVGLYFEILMSALQN</sequence>
<accession>A0ABD2B2Z1</accession>
<dbReference type="Proteomes" id="UP001607302">
    <property type="component" value="Unassembled WGS sequence"/>
</dbReference>
<gene>
    <name evidence="2" type="ORF">V1478_007382</name>
</gene>
<name>A0ABD2B2Z1_VESSQ</name>
<keyword evidence="1" id="KW-0812">Transmembrane</keyword>
<keyword evidence="1" id="KW-1133">Transmembrane helix</keyword>